<comment type="domain">
    <text evidence="7">The DHHC domain is required for palmitoyltransferase activity.</text>
</comment>
<evidence type="ECO:0000313" key="10">
    <source>
        <dbReference type="EMBL" id="VDO11764.1"/>
    </source>
</evidence>
<dbReference type="InterPro" id="IPR039859">
    <property type="entry name" value="PFA4/ZDH16/20/ERF2-like"/>
</dbReference>
<comment type="subcellular location">
    <subcellularLocation>
        <location evidence="1">Membrane</location>
        <topology evidence="1">Multi-pass membrane protein</topology>
    </subcellularLocation>
</comment>
<keyword evidence="6 7" id="KW-0012">Acyltransferase</keyword>
<evidence type="ECO:0000256" key="7">
    <source>
        <dbReference type="RuleBase" id="RU079119"/>
    </source>
</evidence>
<dbReference type="OrthoDB" id="331948at2759"/>
<evidence type="ECO:0000256" key="3">
    <source>
        <dbReference type="ARBA" id="ARBA00022692"/>
    </source>
</evidence>
<evidence type="ECO:0000313" key="11">
    <source>
        <dbReference type="Proteomes" id="UP000278807"/>
    </source>
</evidence>
<comment type="similarity">
    <text evidence="7">Belongs to the DHHC palmitoyltransferase family.</text>
</comment>
<protein>
    <recommendedName>
        <fullName evidence="7">Palmitoyltransferase</fullName>
        <ecNumber evidence="7">2.3.1.225</ecNumber>
    </recommendedName>
</protein>
<evidence type="ECO:0000259" key="9">
    <source>
        <dbReference type="Pfam" id="PF01529"/>
    </source>
</evidence>
<comment type="catalytic activity">
    <reaction evidence="7">
        <text>L-cysteinyl-[protein] + hexadecanoyl-CoA = S-hexadecanoyl-L-cysteinyl-[protein] + CoA</text>
        <dbReference type="Rhea" id="RHEA:36683"/>
        <dbReference type="Rhea" id="RHEA-COMP:10131"/>
        <dbReference type="Rhea" id="RHEA-COMP:11032"/>
        <dbReference type="ChEBI" id="CHEBI:29950"/>
        <dbReference type="ChEBI" id="CHEBI:57287"/>
        <dbReference type="ChEBI" id="CHEBI:57379"/>
        <dbReference type="ChEBI" id="CHEBI:74151"/>
        <dbReference type="EC" id="2.3.1.225"/>
    </reaction>
</comment>
<dbReference type="PROSITE" id="PS50216">
    <property type="entry name" value="DHHC"/>
    <property type="match status" value="1"/>
</dbReference>
<dbReference type="AlphaFoldDB" id="A0A0R3TVU3"/>
<evidence type="ECO:0000256" key="1">
    <source>
        <dbReference type="ARBA" id="ARBA00004141"/>
    </source>
</evidence>
<dbReference type="PANTHER" id="PTHR12246">
    <property type="entry name" value="PALMITOYLTRANSFERASE ZDHHC16"/>
    <property type="match status" value="1"/>
</dbReference>
<reference evidence="10 11" key="2">
    <citation type="submission" date="2018-11" db="EMBL/GenBank/DDBJ databases">
        <authorList>
            <consortium name="Pathogen Informatics"/>
        </authorList>
    </citation>
    <scope>NUCLEOTIDE SEQUENCE [LARGE SCALE GENOMIC DNA]</scope>
</reference>
<feature type="domain" description="Palmitoyltransferase DHHC" evidence="9">
    <location>
        <begin position="1"/>
        <end position="97"/>
    </location>
</feature>
<evidence type="ECO:0000256" key="2">
    <source>
        <dbReference type="ARBA" id="ARBA00022679"/>
    </source>
</evidence>
<name>A0A0R3TVU3_RODNA</name>
<reference evidence="12" key="1">
    <citation type="submission" date="2017-02" db="UniProtKB">
        <authorList>
            <consortium name="WormBaseParasite"/>
        </authorList>
    </citation>
    <scope>IDENTIFICATION</scope>
</reference>
<evidence type="ECO:0000256" key="8">
    <source>
        <dbReference type="SAM" id="MobiDB-lite"/>
    </source>
</evidence>
<keyword evidence="3 7" id="KW-0812">Transmembrane</keyword>
<keyword evidence="2 7" id="KW-0808">Transferase</keyword>
<dbReference type="EC" id="2.3.1.225" evidence="7"/>
<dbReference type="STRING" id="102285.A0A0R3TVU3"/>
<feature type="transmembrane region" description="Helical" evidence="7">
    <location>
        <begin position="20"/>
        <end position="43"/>
    </location>
</feature>
<evidence type="ECO:0000256" key="4">
    <source>
        <dbReference type="ARBA" id="ARBA00022989"/>
    </source>
</evidence>
<proteinExistence type="inferred from homology"/>
<keyword evidence="5 7" id="KW-0472">Membrane</keyword>
<feature type="region of interest" description="Disordered" evidence="8">
    <location>
        <begin position="201"/>
        <end position="231"/>
    </location>
</feature>
<dbReference type="InterPro" id="IPR001594">
    <property type="entry name" value="Palmitoyltrfase_DHHC"/>
</dbReference>
<accession>A0A0R3TVU3</accession>
<dbReference type="GO" id="GO:0019706">
    <property type="term" value="F:protein-cysteine S-palmitoyltransferase activity"/>
    <property type="evidence" value="ECO:0007669"/>
    <property type="project" value="UniProtKB-EC"/>
</dbReference>
<dbReference type="EMBL" id="UZAE01013905">
    <property type="protein sequence ID" value="VDO11764.1"/>
    <property type="molecule type" value="Genomic_DNA"/>
</dbReference>
<dbReference type="Pfam" id="PF01529">
    <property type="entry name" value="DHHC"/>
    <property type="match status" value="1"/>
</dbReference>
<evidence type="ECO:0000313" key="12">
    <source>
        <dbReference type="WBParaSite" id="HNAJ_0001195401-mRNA-1"/>
    </source>
</evidence>
<sequence length="237" mass="25802">MDHHCPWVNNCVGEGNQKFFVLFNLYIFLVSVVGMILSICFFLSCFSEFGMCEYPGSYSATASLINNIFLVSESVFFGLFTSIMSCSQVSAIISDETVTICKNRLITSFGATNASLTSLPSTMLAISAGFESLLFGIFTAAIGGSQLFSICKDETAVESLKRDKGVARPRISKRESLANVFGRPFSWRWFSPFHPPAPLTPVIPPSTTDLGAKDGESSTDGAGTEGHEQQYNDVYLV</sequence>
<keyword evidence="4 7" id="KW-1133">Transmembrane helix</keyword>
<feature type="transmembrane region" description="Helical" evidence="7">
    <location>
        <begin position="64"/>
        <end position="84"/>
    </location>
</feature>
<dbReference type="GO" id="GO:0016020">
    <property type="term" value="C:membrane"/>
    <property type="evidence" value="ECO:0007669"/>
    <property type="project" value="UniProtKB-SubCell"/>
</dbReference>
<dbReference type="Proteomes" id="UP000278807">
    <property type="component" value="Unassembled WGS sequence"/>
</dbReference>
<dbReference type="WBParaSite" id="HNAJ_0001195401-mRNA-1">
    <property type="protein sequence ID" value="HNAJ_0001195401-mRNA-1"/>
    <property type="gene ID" value="HNAJ_0001195401"/>
</dbReference>
<evidence type="ECO:0000256" key="6">
    <source>
        <dbReference type="ARBA" id="ARBA00023315"/>
    </source>
</evidence>
<keyword evidence="11" id="KW-1185">Reference proteome</keyword>
<evidence type="ECO:0000256" key="5">
    <source>
        <dbReference type="ARBA" id="ARBA00023136"/>
    </source>
</evidence>
<gene>
    <name evidence="10" type="ORF">HNAJ_LOCUS11943</name>
</gene>
<organism evidence="12">
    <name type="scientific">Rodentolepis nana</name>
    <name type="common">Dwarf tapeworm</name>
    <name type="synonym">Hymenolepis nana</name>
    <dbReference type="NCBI Taxonomy" id="102285"/>
    <lineage>
        <taxon>Eukaryota</taxon>
        <taxon>Metazoa</taxon>
        <taxon>Spiralia</taxon>
        <taxon>Lophotrochozoa</taxon>
        <taxon>Platyhelminthes</taxon>
        <taxon>Cestoda</taxon>
        <taxon>Eucestoda</taxon>
        <taxon>Cyclophyllidea</taxon>
        <taxon>Hymenolepididae</taxon>
        <taxon>Rodentolepis</taxon>
    </lineage>
</organism>